<protein>
    <recommendedName>
        <fullName evidence="3">Glycosyltransferase subfamily 4-like N-terminal domain-containing protein</fullName>
    </recommendedName>
</protein>
<reference evidence="2" key="1">
    <citation type="journal article" date="2013" name="Nature">
        <title>Pan genome of the phytoplankton Emiliania underpins its global distribution.</title>
        <authorList>
            <person name="Read B.A."/>
            <person name="Kegel J."/>
            <person name="Klute M.J."/>
            <person name="Kuo A."/>
            <person name="Lefebvre S.C."/>
            <person name="Maumus F."/>
            <person name="Mayer C."/>
            <person name="Miller J."/>
            <person name="Monier A."/>
            <person name="Salamov A."/>
            <person name="Young J."/>
            <person name="Aguilar M."/>
            <person name="Claverie J.M."/>
            <person name="Frickenhaus S."/>
            <person name="Gonzalez K."/>
            <person name="Herman E.K."/>
            <person name="Lin Y.C."/>
            <person name="Napier J."/>
            <person name="Ogata H."/>
            <person name="Sarno A.F."/>
            <person name="Shmutz J."/>
            <person name="Schroeder D."/>
            <person name="de Vargas C."/>
            <person name="Verret F."/>
            <person name="von Dassow P."/>
            <person name="Valentin K."/>
            <person name="Van de Peer Y."/>
            <person name="Wheeler G."/>
            <person name="Dacks J.B."/>
            <person name="Delwiche C.F."/>
            <person name="Dyhrman S.T."/>
            <person name="Glockner G."/>
            <person name="John U."/>
            <person name="Richards T."/>
            <person name="Worden A.Z."/>
            <person name="Zhang X."/>
            <person name="Grigoriev I.V."/>
            <person name="Allen A.E."/>
            <person name="Bidle K."/>
            <person name="Borodovsky M."/>
            <person name="Bowler C."/>
            <person name="Brownlee C."/>
            <person name="Cock J.M."/>
            <person name="Elias M."/>
            <person name="Gladyshev V.N."/>
            <person name="Groth M."/>
            <person name="Guda C."/>
            <person name="Hadaegh A."/>
            <person name="Iglesias-Rodriguez M.D."/>
            <person name="Jenkins J."/>
            <person name="Jones B.M."/>
            <person name="Lawson T."/>
            <person name="Leese F."/>
            <person name="Lindquist E."/>
            <person name="Lobanov A."/>
            <person name="Lomsadze A."/>
            <person name="Malik S.B."/>
            <person name="Marsh M.E."/>
            <person name="Mackinder L."/>
            <person name="Mock T."/>
            <person name="Mueller-Roeber B."/>
            <person name="Pagarete A."/>
            <person name="Parker M."/>
            <person name="Probert I."/>
            <person name="Quesneville H."/>
            <person name="Raines C."/>
            <person name="Rensing S.A."/>
            <person name="Riano-Pachon D.M."/>
            <person name="Richier S."/>
            <person name="Rokitta S."/>
            <person name="Shiraiwa Y."/>
            <person name="Soanes D.M."/>
            <person name="van der Giezen M."/>
            <person name="Wahlund T.M."/>
            <person name="Williams B."/>
            <person name="Wilson W."/>
            <person name="Wolfe G."/>
            <person name="Wurch L.L."/>
        </authorList>
    </citation>
    <scope>NUCLEOTIDE SEQUENCE</scope>
</reference>
<dbReference type="KEGG" id="ehx:EMIHUDRAFT_449164"/>
<dbReference type="eggNOG" id="ENOG502S5K8">
    <property type="taxonomic scope" value="Eukaryota"/>
</dbReference>
<keyword evidence="2" id="KW-1185">Reference proteome</keyword>
<evidence type="ECO:0008006" key="3">
    <source>
        <dbReference type="Google" id="ProtNLM"/>
    </source>
</evidence>
<dbReference type="GeneID" id="17282225"/>
<dbReference type="EnsemblProtists" id="EOD36955">
    <property type="protein sequence ID" value="EOD36955"/>
    <property type="gene ID" value="EMIHUDRAFT_449164"/>
</dbReference>
<dbReference type="Gene3D" id="3.40.50.2000">
    <property type="entry name" value="Glycogen Phosphorylase B"/>
    <property type="match status" value="1"/>
</dbReference>
<evidence type="ECO:0000313" key="2">
    <source>
        <dbReference type="Proteomes" id="UP000013827"/>
    </source>
</evidence>
<accession>A0A0D3KMH0</accession>
<proteinExistence type="predicted"/>
<sequence>MKVLLITYEFTHAPFSGNGMLSRSLAKSLLSLGASLRVICCRPAPTLAGLAGDNHLAEPEVARPDIELWTIQLQEAAGWKRLDDASAYKDFWAGAGGMGAAVARFAPEAVVAVDWTGAGAWRALRESGVADSKLCYLNFRVYASGMAESRGGWFDRMEAAALEQAQLVLALSPADQKSLAALQRRSSPPTATLPPVRVLMPPLRADVAALALASGSGAAAAAASAALPPALAAALALPGARRRFVTCGVRLSSEKEPMRFVAFAEYAEEAKTRLRAACEAAAALSGDAVVLSDFIGPPALAAVFAATALNFHPCRYDAYGMSVVEAAAFGAPSVVNGGAKVGAAQLLPADEGASFEARFDGAADEAVSAEVLALLGDQARLASVGSAARERALGWDESAYGAALHGHLVQLSEGATTDAGDGR</sequence>
<dbReference type="AlphaFoldDB" id="A0A0D3KMH0"/>
<reference evidence="1" key="2">
    <citation type="submission" date="2024-10" db="UniProtKB">
        <authorList>
            <consortium name="EnsemblProtists"/>
        </authorList>
    </citation>
    <scope>IDENTIFICATION</scope>
</reference>
<evidence type="ECO:0000313" key="1">
    <source>
        <dbReference type="EnsemblProtists" id="EOD36955"/>
    </source>
</evidence>
<dbReference type="OMA" id="EGFMGPA"/>
<dbReference type="RefSeq" id="XP_005789384.1">
    <property type="nucleotide sequence ID" value="XM_005789327.1"/>
</dbReference>
<dbReference type="HOGENOM" id="CLU_656302_0_0_1"/>
<dbReference type="Proteomes" id="UP000013827">
    <property type="component" value="Unassembled WGS sequence"/>
</dbReference>
<name>A0A0D3KMH0_EMIH1</name>
<dbReference type="SUPFAM" id="SSF53756">
    <property type="entry name" value="UDP-Glycosyltransferase/glycogen phosphorylase"/>
    <property type="match status" value="1"/>
</dbReference>
<organism evidence="1 2">
    <name type="scientific">Emiliania huxleyi (strain CCMP1516)</name>
    <dbReference type="NCBI Taxonomy" id="280463"/>
    <lineage>
        <taxon>Eukaryota</taxon>
        <taxon>Haptista</taxon>
        <taxon>Haptophyta</taxon>
        <taxon>Prymnesiophyceae</taxon>
        <taxon>Isochrysidales</taxon>
        <taxon>Noelaerhabdaceae</taxon>
        <taxon>Emiliania</taxon>
    </lineage>
</organism>
<dbReference type="PaxDb" id="2903-EOD36955"/>